<gene>
    <name evidence="1" type="ORF">G4V39_01585</name>
</gene>
<dbReference type="PANTHER" id="PTHR42983:SF1">
    <property type="entry name" value="IRON-MOLYBDENUM PROTEIN"/>
    <property type="match status" value="1"/>
</dbReference>
<keyword evidence="2" id="KW-1185">Reference proteome</keyword>
<dbReference type="Proteomes" id="UP000502179">
    <property type="component" value="Chromosome"/>
</dbReference>
<reference evidence="1 2" key="1">
    <citation type="submission" date="2020-02" db="EMBL/GenBank/DDBJ databases">
        <title>Genome analysis of Thermosulfuriphilus ammonigenes ST65T, an anaerobic thermophilic chemolithoautotrophic bacterium isolated from a deep-sea hydrothermal vent.</title>
        <authorList>
            <person name="Slobodkina G."/>
            <person name="Allioux M."/>
            <person name="Merkel A."/>
            <person name="Alain K."/>
            <person name="Jebbar M."/>
            <person name="Slobodkin A."/>
        </authorList>
    </citation>
    <scope>NUCLEOTIDE SEQUENCE [LARGE SCALE GENOMIC DNA]</scope>
    <source>
        <strain evidence="1 2">ST65</strain>
    </source>
</reference>
<dbReference type="KEGG" id="tav:G4V39_01585"/>
<dbReference type="SUPFAM" id="SSF53146">
    <property type="entry name" value="Nitrogenase accessory factor-like"/>
    <property type="match status" value="1"/>
</dbReference>
<dbReference type="CDD" id="cd00851">
    <property type="entry name" value="MTH1175"/>
    <property type="match status" value="1"/>
</dbReference>
<evidence type="ECO:0000313" key="1">
    <source>
        <dbReference type="EMBL" id="QIJ71041.1"/>
    </source>
</evidence>
<protein>
    <submittedName>
        <fullName evidence="1">Uncharacterized protein</fullName>
    </submittedName>
</protein>
<dbReference type="Gene3D" id="3.30.420.130">
    <property type="entry name" value="Dinitrogenase iron-molybdenum cofactor biosynthesis domain"/>
    <property type="match status" value="1"/>
</dbReference>
<sequence>MKICFTAKGKEISAPMEESFGRSPYFLFYETSSGNVETLENPYLESQGAGIKVASLVAEKGARVVVTGRVGPKAREALKRLGIQVITGSWSSVEEALRTGNLGEIS</sequence>
<dbReference type="InterPro" id="IPR036105">
    <property type="entry name" value="DiNase_FeMo-co_biosyn_sf"/>
</dbReference>
<dbReference type="RefSeq" id="WP_166031263.1">
    <property type="nucleotide sequence ID" value="NZ_CP048877.1"/>
</dbReference>
<accession>A0A6G7PU43</accession>
<dbReference type="PANTHER" id="PTHR42983">
    <property type="entry name" value="DINITROGENASE IRON-MOLYBDENUM COFACTOR PROTEIN-RELATED"/>
    <property type="match status" value="1"/>
</dbReference>
<proteinExistence type="predicted"/>
<dbReference type="InterPro" id="IPR003731">
    <property type="entry name" value="Di-Nase_FeMo-co_biosynth"/>
</dbReference>
<organism evidence="1 2">
    <name type="scientific">Thermosulfuriphilus ammonigenes</name>
    <dbReference type="NCBI Taxonomy" id="1936021"/>
    <lineage>
        <taxon>Bacteria</taxon>
        <taxon>Pseudomonadati</taxon>
        <taxon>Thermodesulfobacteriota</taxon>
        <taxon>Thermodesulfobacteria</taxon>
        <taxon>Thermodesulfobacteriales</taxon>
        <taxon>Thermodesulfobacteriaceae</taxon>
        <taxon>Thermosulfuriphilus</taxon>
    </lineage>
</organism>
<dbReference type="AlphaFoldDB" id="A0A6G7PU43"/>
<evidence type="ECO:0000313" key="2">
    <source>
        <dbReference type="Proteomes" id="UP000502179"/>
    </source>
</evidence>
<dbReference type="InterPro" id="IPR033913">
    <property type="entry name" value="MTH1175_dom"/>
</dbReference>
<dbReference type="EMBL" id="CP048877">
    <property type="protein sequence ID" value="QIJ71041.1"/>
    <property type="molecule type" value="Genomic_DNA"/>
</dbReference>
<dbReference type="Pfam" id="PF02579">
    <property type="entry name" value="Nitro_FeMo-Co"/>
    <property type="match status" value="1"/>
</dbReference>
<name>A0A6G7PU43_9BACT</name>